<dbReference type="EMBL" id="RQYS01000005">
    <property type="protein sequence ID" value="RRD62800.1"/>
    <property type="molecule type" value="Genomic_DNA"/>
</dbReference>
<dbReference type="GO" id="GO:0016020">
    <property type="term" value="C:membrane"/>
    <property type="evidence" value="ECO:0007669"/>
    <property type="project" value="TreeGrafter"/>
</dbReference>
<dbReference type="Gene3D" id="3.20.20.370">
    <property type="entry name" value="Glycoside hydrolase/deacetylase"/>
    <property type="match status" value="1"/>
</dbReference>
<evidence type="ECO:0000259" key="3">
    <source>
        <dbReference type="PROSITE" id="PS51677"/>
    </source>
</evidence>
<dbReference type="Pfam" id="PF11738">
    <property type="entry name" value="DUF3298"/>
    <property type="match status" value="1"/>
</dbReference>
<dbReference type="PROSITE" id="PS51257">
    <property type="entry name" value="PROKAR_LIPOPROTEIN"/>
    <property type="match status" value="1"/>
</dbReference>
<comment type="caution">
    <text evidence="4">The sequence shown here is derived from an EMBL/GenBank/DDBJ whole genome shotgun (WGS) entry which is preliminary data.</text>
</comment>
<protein>
    <recommendedName>
        <fullName evidence="3">NodB homology domain-containing protein</fullName>
    </recommendedName>
</protein>
<sequence>MKNNKILLLGAVASIFLMGCGGRQTKEAAVDNNAMADTAEVTQLADLTEELTLNDSDEDIQVFTMKIGNDPERSHLTASFPVTKYTFINEYERDFSQRFIDEFKSEAANFGSDATSAADFNQHFEIKHRSDELVVFLYTRSKSLGNNYDDSFIASMFDLKNGKRISATEFFESPESFEAFATDMREMAAKAVRQKLNESDDFANQQERETVWMEMLPGIDEGTAANEENYDALFFDEYKEWYVIFDKYQIASGAMGSFTIKIPQSVIGKYLNRKFAALFAQSKQADEVLAPVAPTAPSRPQSSPAEQDLQAPCVALTFDDGPSVYTSRLLDILREENVKATFFVLGKSAAVQKQTLRRIAEEGHNIGNHSYDHKNFAKISLDEARRQITLTDDITQEITGSKPTYFRFPYGAFTNDKLMLVNRPIIGWNIDPLDWKYRDAEKVAAEMSKASANAIILAHDIHKTTVEAIPQVIRNLKAKGYRIVTLDELFAGKSVQNNKVYSSGK</sequence>
<dbReference type="PANTHER" id="PTHR10587:SF133">
    <property type="entry name" value="CHITIN DEACETYLASE 1-RELATED"/>
    <property type="match status" value="1"/>
</dbReference>
<dbReference type="Proteomes" id="UP000278609">
    <property type="component" value="Unassembled WGS sequence"/>
</dbReference>
<feature type="domain" description="NodB homology" evidence="3">
    <location>
        <begin position="312"/>
        <end position="484"/>
    </location>
</feature>
<evidence type="ECO:0000256" key="1">
    <source>
        <dbReference type="ARBA" id="ARBA00022723"/>
    </source>
</evidence>
<organism evidence="4 5">
    <name type="scientific">Tannerella forsythia</name>
    <name type="common">Bacteroides forsythus</name>
    <dbReference type="NCBI Taxonomy" id="28112"/>
    <lineage>
        <taxon>Bacteria</taxon>
        <taxon>Pseudomonadati</taxon>
        <taxon>Bacteroidota</taxon>
        <taxon>Bacteroidia</taxon>
        <taxon>Bacteroidales</taxon>
        <taxon>Tannerellaceae</taxon>
        <taxon>Tannerella</taxon>
    </lineage>
</organism>
<dbReference type="Pfam" id="PF01522">
    <property type="entry name" value="Polysacc_deac_1"/>
    <property type="match status" value="1"/>
</dbReference>
<gene>
    <name evidence="4" type="ORF">EII40_01760</name>
</gene>
<reference evidence="4 5" key="1">
    <citation type="submission" date="2018-11" db="EMBL/GenBank/DDBJ databases">
        <title>Genomes From Bacteria Associated with the Canine Oral Cavity: a Test Case for Automated Genome-Based Taxonomic Assignment.</title>
        <authorList>
            <person name="Coil D.A."/>
            <person name="Jospin G."/>
            <person name="Darling A.E."/>
            <person name="Wallis C."/>
            <person name="Davis I.J."/>
            <person name="Harris S."/>
            <person name="Eisen J.A."/>
            <person name="Holcombe L.J."/>
            <person name="O'Flynn C."/>
        </authorList>
    </citation>
    <scope>NUCLEOTIDE SEQUENCE [LARGE SCALE GENOMIC DNA]</scope>
    <source>
        <strain evidence="4 5">OH2617_COT-023</strain>
    </source>
</reference>
<dbReference type="Gene3D" id="3.90.640.20">
    <property type="entry name" value="Heat-shock cognate protein, ATPase"/>
    <property type="match status" value="1"/>
</dbReference>
<dbReference type="AlphaFoldDB" id="A0A3P1XXP8"/>
<dbReference type="GO" id="GO:0016810">
    <property type="term" value="F:hydrolase activity, acting on carbon-nitrogen (but not peptide) bonds"/>
    <property type="evidence" value="ECO:0007669"/>
    <property type="project" value="InterPro"/>
</dbReference>
<keyword evidence="2" id="KW-0378">Hydrolase</keyword>
<dbReference type="SUPFAM" id="SSF88713">
    <property type="entry name" value="Glycoside hydrolase/deacetylase"/>
    <property type="match status" value="1"/>
</dbReference>
<dbReference type="InterPro" id="IPR050248">
    <property type="entry name" value="Polysacc_deacetylase_ArnD"/>
</dbReference>
<name>A0A3P1XXP8_TANFO</name>
<dbReference type="GO" id="GO:0005975">
    <property type="term" value="P:carbohydrate metabolic process"/>
    <property type="evidence" value="ECO:0007669"/>
    <property type="project" value="InterPro"/>
</dbReference>
<accession>A0A3P1XXP8</accession>
<evidence type="ECO:0000313" key="5">
    <source>
        <dbReference type="Proteomes" id="UP000278609"/>
    </source>
</evidence>
<evidence type="ECO:0000256" key="2">
    <source>
        <dbReference type="ARBA" id="ARBA00022801"/>
    </source>
</evidence>
<dbReference type="InterPro" id="IPR002509">
    <property type="entry name" value="NODB_dom"/>
</dbReference>
<dbReference type="RefSeq" id="WP_124750561.1">
    <property type="nucleotide sequence ID" value="NZ_RQYS01000005.1"/>
</dbReference>
<proteinExistence type="predicted"/>
<dbReference type="CDD" id="cd10917">
    <property type="entry name" value="CE4_NodB_like_6s_7s"/>
    <property type="match status" value="1"/>
</dbReference>
<dbReference type="InterPro" id="IPR011330">
    <property type="entry name" value="Glyco_hydro/deAcase_b/a-brl"/>
</dbReference>
<dbReference type="OrthoDB" id="9812065at2"/>
<dbReference type="GO" id="GO:0046872">
    <property type="term" value="F:metal ion binding"/>
    <property type="evidence" value="ECO:0007669"/>
    <property type="project" value="UniProtKB-KW"/>
</dbReference>
<dbReference type="PROSITE" id="PS51677">
    <property type="entry name" value="NODB"/>
    <property type="match status" value="1"/>
</dbReference>
<dbReference type="PANTHER" id="PTHR10587">
    <property type="entry name" value="GLYCOSYL TRANSFERASE-RELATED"/>
    <property type="match status" value="1"/>
</dbReference>
<dbReference type="InterPro" id="IPR021729">
    <property type="entry name" value="DUF3298"/>
</dbReference>
<keyword evidence="1" id="KW-0479">Metal-binding</keyword>
<evidence type="ECO:0000313" key="4">
    <source>
        <dbReference type="EMBL" id="RRD62800.1"/>
    </source>
</evidence>
<dbReference type="InterPro" id="IPR037126">
    <property type="entry name" value="PdaC/RsiV-like_sf"/>
</dbReference>